<dbReference type="EMBL" id="CALNXI010000806">
    <property type="protein sequence ID" value="CAH3140753.1"/>
    <property type="molecule type" value="Genomic_DNA"/>
</dbReference>
<name>A0ABN8PDT6_9CNID</name>
<evidence type="ECO:0000256" key="1">
    <source>
        <dbReference type="ARBA" id="ARBA00022659"/>
    </source>
</evidence>
<dbReference type="PROSITE" id="PS00135">
    <property type="entry name" value="TRYPSIN_SER"/>
    <property type="match status" value="1"/>
</dbReference>
<dbReference type="InterPro" id="IPR043504">
    <property type="entry name" value="Peptidase_S1_PA_chymotrypsin"/>
</dbReference>
<dbReference type="PROSITE" id="PS50923">
    <property type="entry name" value="SUSHI"/>
    <property type="match status" value="3"/>
</dbReference>
<evidence type="ECO:0000313" key="10">
    <source>
        <dbReference type="EMBL" id="CAH3140753.1"/>
    </source>
</evidence>
<evidence type="ECO:0000256" key="3">
    <source>
        <dbReference type="ARBA" id="ARBA00022737"/>
    </source>
</evidence>
<keyword evidence="7" id="KW-0645">Protease</keyword>
<comment type="caution">
    <text evidence="6">Lacks conserved residue(s) required for the propagation of feature annotation.</text>
</comment>
<keyword evidence="7" id="KW-0378">Hydrolase</keyword>
<feature type="non-terminal residue" evidence="10">
    <location>
        <position position="1"/>
    </location>
</feature>
<dbReference type="SUPFAM" id="SSF50494">
    <property type="entry name" value="Trypsin-like serine proteases"/>
    <property type="match status" value="1"/>
</dbReference>
<evidence type="ECO:0000256" key="5">
    <source>
        <dbReference type="ARBA" id="ARBA00023180"/>
    </source>
</evidence>
<dbReference type="SMART" id="SM00032">
    <property type="entry name" value="CCP"/>
    <property type="match status" value="5"/>
</dbReference>
<dbReference type="Gene3D" id="2.40.10.10">
    <property type="entry name" value="Trypsin-like serine proteases"/>
    <property type="match status" value="1"/>
</dbReference>
<feature type="disulfide bond" evidence="6">
    <location>
        <begin position="340"/>
        <end position="367"/>
    </location>
</feature>
<keyword evidence="2" id="KW-0732">Signal</keyword>
<dbReference type="InterPro" id="IPR035976">
    <property type="entry name" value="Sushi/SCR/CCP_sf"/>
</dbReference>
<sequence length="606" mass="67854">PNKDFFSAHYELKVVEVKTIYFCIEKTTCGFRTTNPRLRIVGGKRSKRGRWPWQIGLYRNSKEGITFLCGGALISLQWVLTAAHCFYGGGVFYRNTSCKLTLLYFNSFSRYLVKVGDHNRRRNEISQQEVKPEKIFIHQQYKHFSSVDADIALVKLRTKVKITAFVRTVCLPEKGEGDLAIPGTKGFVAGWGVTRALRHGEFAKPNDTSNVLRHAVFKVQDNNICLKKSSITYNSTLAFCAGDGGRGVRDSCKGDSGGAFVREVRRGSNLHWVAVGIVSWGEGCAQKDKYGYYTRLYPFIDWIKRTMDKLVKCGDPGTPANGIQKVKKGFVYGGSVTFVCNKDYILEGTDTTYCRADKSWNSSVPRCLAPCQNPGVPYQGYRIDQDFRHGKTVRFTCPRNHHMEGVAVITCSDGRWDNNKPSCKAPCKEPADPVHGFKRGRDFKHGGTVRLSCRGGYQRVGAASITCNDGKWNSQNPVCKGICGRPRTSPGVRLHGNSFLDGDRVIFSCDKNLDLFGNAELRCVGRVWDSSEPECKARCTFKGGPEHGFYIKGVRKKGDKIKHGERITYDCFRGYTLVGNNAQECNNGRWTNDEPSCKGSCTYRPT</sequence>
<dbReference type="Pfam" id="PF00084">
    <property type="entry name" value="Sushi"/>
    <property type="match status" value="5"/>
</dbReference>
<evidence type="ECO:0000259" key="8">
    <source>
        <dbReference type="PROSITE" id="PS50240"/>
    </source>
</evidence>
<reference evidence="10 11" key="1">
    <citation type="submission" date="2022-05" db="EMBL/GenBank/DDBJ databases">
        <authorList>
            <consortium name="Genoscope - CEA"/>
            <person name="William W."/>
        </authorList>
    </citation>
    <scope>NUCLEOTIDE SEQUENCE [LARGE SCALE GENOMIC DNA]</scope>
</reference>
<dbReference type="PANTHER" id="PTHR46393">
    <property type="entry name" value="SUSHI DOMAIN-CONTAINING PROTEIN"/>
    <property type="match status" value="1"/>
</dbReference>
<feature type="domain" description="Sushi" evidence="9">
    <location>
        <begin position="537"/>
        <end position="599"/>
    </location>
</feature>
<dbReference type="Proteomes" id="UP001159427">
    <property type="component" value="Unassembled WGS sequence"/>
</dbReference>
<keyword evidence="5" id="KW-0325">Glycoprotein</keyword>
<organism evidence="10 11">
    <name type="scientific">Porites evermanni</name>
    <dbReference type="NCBI Taxonomy" id="104178"/>
    <lineage>
        <taxon>Eukaryota</taxon>
        <taxon>Metazoa</taxon>
        <taxon>Cnidaria</taxon>
        <taxon>Anthozoa</taxon>
        <taxon>Hexacorallia</taxon>
        <taxon>Scleractinia</taxon>
        <taxon>Fungiina</taxon>
        <taxon>Poritidae</taxon>
        <taxon>Porites</taxon>
    </lineage>
</organism>
<dbReference type="InterPro" id="IPR018114">
    <property type="entry name" value="TRYPSIN_HIS"/>
</dbReference>
<comment type="caution">
    <text evidence="10">The sequence shown here is derived from an EMBL/GenBank/DDBJ whole genome shotgun (WGS) entry which is preliminary data.</text>
</comment>
<dbReference type="PANTHER" id="PTHR46393:SF7">
    <property type="entry name" value="COMPLEMENT C2"/>
    <property type="match status" value="1"/>
</dbReference>
<accession>A0ABN8PDT6</accession>
<dbReference type="PROSITE" id="PS00134">
    <property type="entry name" value="TRYPSIN_HIS"/>
    <property type="match status" value="1"/>
</dbReference>
<feature type="domain" description="Peptidase S1" evidence="8">
    <location>
        <begin position="40"/>
        <end position="308"/>
    </location>
</feature>
<evidence type="ECO:0000256" key="6">
    <source>
        <dbReference type="PROSITE-ProRule" id="PRU00302"/>
    </source>
</evidence>
<dbReference type="InterPro" id="IPR001314">
    <property type="entry name" value="Peptidase_S1A"/>
</dbReference>
<dbReference type="CDD" id="cd00190">
    <property type="entry name" value="Tryp_SPc"/>
    <property type="match status" value="1"/>
</dbReference>
<dbReference type="SUPFAM" id="SSF57535">
    <property type="entry name" value="Complement control module/SCR domain"/>
    <property type="match status" value="5"/>
</dbReference>
<keyword evidence="3" id="KW-0677">Repeat</keyword>
<dbReference type="Pfam" id="PF00089">
    <property type="entry name" value="Trypsin"/>
    <property type="match status" value="1"/>
</dbReference>
<feature type="non-terminal residue" evidence="10">
    <location>
        <position position="606"/>
    </location>
</feature>
<dbReference type="InterPro" id="IPR001254">
    <property type="entry name" value="Trypsin_dom"/>
</dbReference>
<keyword evidence="4 6" id="KW-1015">Disulfide bond</keyword>
<dbReference type="Gene3D" id="2.10.70.10">
    <property type="entry name" value="Complement Module, domain 1"/>
    <property type="match status" value="5"/>
</dbReference>
<dbReference type="PRINTS" id="PR00722">
    <property type="entry name" value="CHYMOTRYPSIN"/>
</dbReference>
<gene>
    <name evidence="10" type="ORF">PEVE_00041884</name>
</gene>
<keyword evidence="11" id="KW-1185">Reference proteome</keyword>
<feature type="domain" description="Sushi" evidence="9">
    <location>
        <begin position="311"/>
        <end position="369"/>
    </location>
</feature>
<evidence type="ECO:0000259" key="9">
    <source>
        <dbReference type="PROSITE" id="PS50923"/>
    </source>
</evidence>
<dbReference type="PROSITE" id="PS50240">
    <property type="entry name" value="TRYPSIN_DOM"/>
    <property type="match status" value="1"/>
</dbReference>
<proteinExistence type="predicted"/>
<dbReference type="InterPro" id="IPR000436">
    <property type="entry name" value="Sushi_SCR_CCP_dom"/>
</dbReference>
<evidence type="ECO:0000256" key="4">
    <source>
        <dbReference type="ARBA" id="ARBA00023157"/>
    </source>
</evidence>
<evidence type="ECO:0000256" key="7">
    <source>
        <dbReference type="RuleBase" id="RU363034"/>
    </source>
</evidence>
<evidence type="ECO:0000313" key="11">
    <source>
        <dbReference type="Proteomes" id="UP001159427"/>
    </source>
</evidence>
<feature type="domain" description="Sushi" evidence="9">
    <location>
        <begin position="425"/>
        <end position="481"/>
    </location>
</feature>
<dbReference type="CDD" id="cd00033">
    <property type="entry name" value="CCP"/>
    <property type="match status" value="5"/>
</dbReference>
<dbReference type="InterPro" id="IPR033116">
    <property type="entry name" value="TRYPSIN_SER"/>
</dbReference>
<dbReference type="SMART" id="SM00020">
    <property type="entry name" value="Tryp_SPc"/>
    <property type="match status" value="1"/>
</dbReference>
<keyword evidence="1 6" id="KW-0768">Sushi</keyword>
<keyword evidence="7" id="KW-0720">Serine protease</keyword>
<dbReference type="InterPro" id="IPR009003">
    <property type="entry name" value="Peptidase_S1_PA"/>
</dbReference>
<protein>
    <submittedName>
        <fullName evidence="10">Uncharacterized protein</fullName>
    </submittedName>
</protein>
<evidence type="ECO:0000256" key="2">
    <source>
        <dbReference type="ARBA" id="ARBA00022729"/>
    </source>
</evidence>